<evidence type="ECO:0000313" key="3">
    <source>
        <dbReference type="Proteomes" id="UP001276229"/>
    </source>
</evidence>
<feature type="chain" id="PRO_5042519916" evidence="1">
    <location>
        <begin position="25"/>
        <end position="161"/>
    </location>
</feature>
<protein>
    <submittedName>
        <fullName evidence="2">LPXTG cell wall anchor domain-containing protein</fullName>
    </submittedName>
</protein>
<dbReference type="Proteomes" id="UP001276229">
    <property type="component" value="Unassembled WGS sequence"/>
</dbReference>
<name>A0AAJ2UIA3_STRSU</name>
<evidence type="ECO:0000256" key="1">
    <source>
        <dbReference type="SAM" id="SignalP"/>
    </source>
</evidence>
<dbReference type="NCBIfam" id="TIGR01167">
    <property type="entry name" value="LPXTG_anchor"/>
    <property type="match status" value="1"/>
</dbReference>
<evidence type="ECO:0000313" key="2">
    <source>
        <dbReference type="EMBL" id="MDW8645258.1"/>
    </source>
</evidence>
<reference evidence="2" key="1">
    <citation type="submission" date="2023-07" db="EMBL/GenBank/DDBJ databases">
        <title>Characterization of virulence traits, antimicrobial resistance genes carried by mobile genetic elements and competence in Streptococcus suis strains isolated in France.</title>
        <authorList>
            <person name="Dechene-Tempier M."/>
            <person name="Marois-Crehan C."/>
            <person name="De Boisseson C."/>
            <person name="Lucas P."/>
            <person name="Bougeard S."/>
            <person name="Libante V."/>
            <person name="Payot S."/>
        </authorList>
    </citation>
    <scope>NUCLEOTIDE SEQUENCE</scope>
    <source>
        <strain evidence="2">1551</strain>
    </source>
</reference>
<dbReference type="AlphaFoldDB" id="A0AAJ2UIA3"/>
<keyword evidence="1" id="KW-0732">Signal</keyword>
<dbReference type="EMBL" id="JAUTFL010000006">
    <property type="protein sequence ID" value="MDW8645258.1"/>
    <property type="molecule type" value="Genomic_DNA"/>
</dbReference>
<dbReference type="RefSeq" id="WP_172077141.1">
    <property type="nucleotide sequence ID" value="NZ_AP023391.1"/>
</dbReference>
<sequence>MNKKLIVSSLLVPLVASTGVVVQAEQVDTTNVPETVVENSAQSTDAATLPTKEEVEQAKSELNAANTAVATQEAVVEKQQHAVNTEAVVSSAQENVTSKQAEVTSAQAVVDSVQASTKAMTTQKTSQPVTKTLPSTGDTFSLMSLIGVGLLGLAPVARKRK</sequence>
<feature type="signal peptide" evidence="1">
    <location>
        <begin position="1"/>
        <end position="24"/>
    </location>
</feature>
<accession>A0AAJ2UIA3</accession>
<organism evidence="2 3">
    <name type="scientific">Streptococcus suis</name>
    <dbReference type="NCBI Taxonomy" id="1307"/>
    <lineage>
        <taxon>Bacteria</taxon>
        <taxon>Bacillati</taxon>
        <taxon>Bacillota</taxon>
        <taxon>Bacilli</taxon>
        <taxon>Lactobacillales</taxon>
        <taxon>Streptococcaceae</taxon>
        <taxon>Streptococcus</taxon>
    </lineage>
</organism>
<comment type="caution">
    <text evidence="2">The sequence shown here is derived from an EMBL/GenBank/DDBJ whole genome shotgun (WGS) entry which is preliminary data.</text>
</comment>
<proteinExistence type="predicted"/>
<gene>
    <name evidence="2" type="ORF">Q7V66_03725</name>
</gene>